<dbReference type="SUPFAM" id="SSF101941">
    <property type="entry name" value="NAC domain"/>
    <property type="match status" value="1"/>
</dbReference>
<feature type="compositionally biased region" description="Basic and acidic residues" evidence="6">
    <location>
        <begin position="363"/>
        <end position="372"/>
    </location>
</feature>
<organism evidence="8 9">
    <name type="scientific">Vitis rotundifolia</name>
    <name type="common">Muscadine grape</name>
    <dbReference type="NCBI Taxonomy" id="103349"/>
    <lineage>
        <taxon>Eukaryota</taxon>
        <taxon>Viridiplantae</taxon>
        <taxon>Streptophyta</taxon>
        <taxon>Embryophyta</taxon>
        <taxon>Tracheophyta</taxon>
        <taxon>Spermatophyta</taxon>
        <taxon>Magnoliopsida</taxon>
        <taxon>eudicotyledons</taxon>
        <taxon>Gunneridae</taxon>
        <taxon>Pentapetalae</taxon>
        <taxon>rosids</taxon>
        <taxon>Vitales</taxon>
        <taxon>Vitaceae</taxon>
        <taxon>Viteae</taxon>
        <taxon>Vitis</taxon>
    </lineage>
</organism>
<dbReference type="Proteomes" id="UP001168098">
    <property type="component" value="Unassembled WGS sequence"/>
</dbReference>
<reference evidence="8 9" key="1">
    <citation type="journal article" date="2023" name="BMC Biotechnol.">
        <title>Vitis rotundifolia cv Carlos genome sequencing.</title>
        <authorList>
            <person name="Huff M."/>
            <person name="Hulse-Kemp A."/>
            <person name="Scheffler B."/>
            <person name="Youngblood R."/>
            <person name="Simpson S."/>
            <person name="Babiker E."/>
            <person name="Staton M."/>
        </authorList>
    </citation>
    <scope>NUCLEOTIDE SEQUENCE [LARGE SCALE GENOMIC DNA]</scope>
    <source>
        <tissue evidence="8">Leaf</tissue>
    </source>
</reference>
<dbReference type="EMBL" id="JARBHA010000018">
    <property type="protein sequence ID" value="KAJ9674651.1"/>
    <property type="molecule type" value="Genomic_DNA"/>
</dbReference>
<evidence type="ECO:0000256" key="2">
    <source>
        <dbReference type="ARBA" id="ARBA00023015"/>
    </source>
</evidence>
<proteinExistence type="predicted"/>
<feature type="compositionally biased region" description="Polar residues" evidence="6">
    <location>
        <begin position="165"/>
        <end position="192"/>
    </location>
</feature>
<dbReference type="GO" id="GO:0005634">
    <property type="term" value="C:nucleus"/>
    <property type="evidence" value="ECO:0007669"/>
    <property type="project" value="UniProtKB-SubCell"/>
</dbReference>
<keyword evidence="3" id="KW-0238">DNA-binding</keyword>
<feature type="region of interest" description="Disordered" evidence="6">
    <location>
        <begin position="283"/>
        <end position="374"/>
    </location>
</feature>
<evidence type="ECO:0000259" key="7">
    <source>
        <dbReference type="PROSITE" id="PS51005"/>
    </source>
</evidence>
<feature type="domain" description="NAC" evidence="7">
    <location>
        <begin position="9"/>
        <end position="140"/>
    </location>
</feature>
<dbReference type="InterPro" id="IPR036093">
    <property type="entry name" value="NAC_dom_sf"/>
</dbReference>
<evidence type="ECO:0000313" key="8">
    <source>
        <dbReference type="EMBL" id="KAJ9674651.1"/>
    </source>
</evidence>
<feature type="region of interest" description="Disordered" evidence="6">
    <location>
        <begin position="164"/>
        <end position="193"/>
    </location>
</feature>
<name>A0AA39D877_VITRO</name>
<feature type="compositionally biased region" description="Polar residues" evidence="6">
    <location>
        <begin position="308"/>
        <end position="318"/>
    </location>
</feature>
<sequence length="385" mass="41762">MCLSPSVSPPNEISVYWSDEELFTCLQGMINGSPLPDNVIIDANPYQHNPSCLPDRVWFLICSEETKFAEGFWKPKGEPDVIFTNSSITGWRTTFEFYEGTTPHVLKTDWVMQQYKITQKGQSKNIKPMASSSLCRVFQSGGQSSSHEMQKKLGVANVADENHTCSKPSVVSNTDNSTGQGSKSKSQVQHGNGETGLLAASERSLNHPVDNLPDIDYFSDGDFLELYDLADPVSPSSSSDNSSCLSQTSDECFDSLALLRDLEPDKDAGCKFSVAASHMPDKVVLQPASSGSLTRDDRRKLPAEGSPKTDSSLLGSTKLSEKKGVKRAIATPQEADNKVEGPSSNPHNLVASSGSNKAASSDGKGKAAADRKKNSKRKYLCFMPF</sequence>
<dbReference type="Pfam" id="PF02365">
    <property type="entry name" value="NAM"/>
    <property type="match status" value="1"/>
</dbReference>
<evidence type="ECO:0000313" key="9">
    <source>
        <dbReference type="Proteomes" id="UP001168098"/>
    </source>
</evidence>
<dbReference type="PROSITE" id="PS51005">
    <property type="entry name" value="NAC"/>
    <property type="match status" value="1"/>
</dbReference>
<evidence type="ECO:0000256" key="6">
    <source>
        <dbReference type="SAM" id="MobiDB-lite"/>
    </source>
</evidence>
<dbReference type="GO" id="GO:0006355">
    <property type="term" value="P:regulation of DNA-templated transcription"/>
    <property type="evidence" value="ECO:0007669"/>
    <property type="project" value="InterPro"/>
</dbReference>
<evidence type="ECO:0000256" key="5">
    <source>
        <dbReference type="ARBA" id="ARBA00023242"/>
    </source>
</evidence>
<evidence type="ECO:0000256" key="4">
    <source>
        <dbReference type="ARBA" id="ARBA00023163"/>
    </source>
</evidence>
<dbReference type="InterPro" id="IPR003441">
    <property type="entry name" value="NAC-dom"/>
</dbReference>
<comment type="caution">
    <text evidence="8">The sequence shown here is derived from an EMBL/GenBank/DDBJ whole genome shotgun (WGS) entry which is preliminary data.</text>
</comment>
<dbReference type="AlphaFoldDB" id="A0AA39D877"/>
<keyword evidence="4" id="KW-0804">Transcription</keyword>
<comment type="subcellular location">
    <subcellularLocation>
        <location evidence="1">Nucleus</location>
    </subcellularLocation>
</comment>
<keyword evidence="2" id="KW-0805">Transcription regulation</keyword>
<keyword evidence="9" id="KW-1185">Reference proteome</keyword>
<dbReference type="PANTHER" id="PTHR31989">
    <property type="entry name" value="NAC DOMAIN-CONTAINING PROTEIN 82-RELATED"/>
    <property type="match status" value="1"/>
</dbReference>
<feature type="compositionally biased region" description="Low complexity" evidence="6">
    <location>
        <begin position="351"/>
        <end position="362"/>
    </location>
</feature>
<evidence type="ECO:0000256" key="3">
    <source>
        <dbReference type="ARBA" id="ARBA00023125"/>
    </source>
</evidence>
<gene>
    <name evidence="8" type="ORF">PVL29_023902</name>
</gene>
<evidence type="ECO:0000256" key="1">
    <source>
        <dbReference type="ARBA" id="ARBA00004123"/>
    </source>
</evidence>
<protein>
    <recommendedName>
        <fullName evidence="7">NAC domain-containing protein</fullName>
    </recommendedName>
</protein>
<dbReference type="Gene3D" id="2.170.150.80">
    <property type="entry name" value="NAC domain"/>
    <property type="match status" value="1"/>
</dbReference>
<keyword evidence="5" id="KW-0539">Nucleus</keyword>
<accession>A0AA39D877</accession>
<dbReference type="GO" id="GO:0003677">
    <property type="term" value="F:DNA binding"/>
    <property type="evidence" value="ECO:0007669"/>
    <property type="project" value="UniProtKB-KW"/>
</dbReference>